<dbReference type="AlphaFoldDB" id="A0A6J6X074"/>
<sequence>MILILDGTCGFCQQCALWIERRLRGSITFRANQTVTDDELAHWSLTRQNLAEAVCVVDGATTYQGARAVAAALGQCRAGWPLLGRIIAFPGIALVSEAIYRAVARNRHRLPGATCGIGQNPAGE</sequence>
<evidence type="ECO:0000313" key="1">
    <source>
        <dbReference type="EMBL" id="CAB4788754.1"/>
    </source>
</evidence>
<reference evidence="1" key="1">
    <citation type="submission" date="2020-05" db="EMBL/GenBank/DDBJ databases">
        <authorList>
            <person name="Chiriac C."/>
            <person name="Salcher M."/>
            <person name="Ghai R."/>
            <person name="Kavagutti S V."/>
        </authorList>
    </citation>
    <scope>NUCLEOTIDE SEQUENCE</scope>
</reference>
<organism evidence="1">
    <name type="scientific">freshwater metagenome</name>
    <dbReference type="NCBI Taxonomy" id="449393"/>
    <lineage>
        <taxon>unclassified sequences</taxon>
        <taxon>metagenomes</taxon>
        <taxon>ecological metagenomes</taxon>
    </lineage>
</organism>
<proteinExistence type="predicted"/>
<dbReference type="EMBL" id="CAFAAB010000116">
    <property type="protein sequence ID" value="CAB4788754.1"/>
    <property type="molecule type" value="Genomic_DNA"/>
</dbReference>
<dbReference type="InterPro" id="IPR007263">
    <property type="entry name" value="DCC1-like"/>
</dbReference>
<gene>
    <name evidence="1" type="ORF">UFOPK2958_01003</name>
</gene>
<accession>A0A6J6X074</accession>
<dbReference type="Pfam" id="PF04134">
    <property type="entry name" value="DCC1-like"/>
    <property type="match status" value="1"/>
</dbReference>
<name>A0A6J6X074_9ZZZZ</name>
<dbReference type="GO" id="GO:0015035">
    <property type="term" value="F:protein-disulfide reductase activity"/>
    <property type="evidence" value="ECO:0007669"/>
    <property type="project" value="InterPro"/>
</dbReference>
<protein>
    <submittedName>
        <fullName evidence="1">Unannotated protein</fullName>
    </submittedName>
</protein>